<accession>A0A0D3CJL3</accession>
<evidence type="ECO:0000256" key="4">
    <source>
        <dbReference type="ARBA" id="ARBA00023004"/>
    </source>
</evidence>
<feature type="region of interest" description="Disordered" evidence="6">
    <location>
        <begin position="189"/>
        <end position="219"/>
    </location>
</feature>
<evidence type="ECO:0000313" key="8">
    <source>
        <dbReference type="Proteomes" id="UP000032141"/>
    </source>
</evidence>
<dbReference type="Pfam" id="PF24681">
    <property type="entry name" value="Kelch_KLHDC2_KLHL20_DRC7"/>
    <property type="match status" value="1"/>
</dbReference>
<protein>
    <submittedName>
        <fullName evidence="7">Uncharacterized protein</fullName>
    </submittedName>
</protein>
<keyword evidence="5" id="KW-0456">Lyase</keyword>
<dbReference type="InterPro" id="IPR015915">
    <property type="entry name" value="Kelch-typ_b-propeller"/>
</dbReference>
<organism evidence="7 8">
    <name type="scientific">Brassica oleracea var. oleracea</name>
    <dbReference type="NCBI Taxonomy" id="109376"/>
    <lineage>
        <taxon>Eukaryota</taxon>
        <taxon>Viridiplantae</taxon>
        <taxon>Streptophyta</taxon>
        <taxon>Embryophyta</taxon>
        <taxon>Tracheophyta</taxon>
        <taxon>Spermatophyta</taxon>
        <taxon>Magnoliopsida</taxon>
        <taxon>eudicotyledons</taxon>
        <taxon>Gunneridae</taxon>
        <taxon>Pentapetalae</taxon>
        <taxon>rosids</taxon>
        <taxon>malvids</taxon>
        <taxon>Brassicales</taxon>
        <taxon>Brassicaceae</taxon>
        <taxon>Brassiceae</taxon>
        <taxon>Brassica</taxon>
    </lineage>
</organism>
<reference evidence="7" key="2">
    <citation type="submission" date="2015-03" db="UniProtKB">
        <authorList>
            <consortium name="EnsemblPlants"/>
        </authorList>
    </citation>
    <scope>IDENTIFICATION</scope>
</reference>
<dbReference type="SMART" id="SM00612">
    <property type="entry name" value="Kelch"/>
    <property type="match status" value="2"/>
</dbReference>
<dbReference type="HOGENOM" id="CLU_030461_0_0_1"/>
<dbReference type="SUPFAM" id="SSF117281">
    <property type="entry name" value="Kelch motif"/>
    <property type="match status" value="1"/>
</dbReference>
<keyword evidence="8" id="KW-1185">Reference proteome</keyword>
<dbReference type="PANTHER" id="PTHR47435">
    <property type="entry name" value="KELCH REPEAT PROTEIN (AFU_ORTHOLOGUE AFUA_5G12780)"/>
    <property type="match status" value="1"/>
</dbReference>
<dbReference type="Proteomes" id="UP000032141">
    <property type="component" value="Chromosome C5"/>
</dbReference>
<dbReference type="GO" id="GO:0005829">
    <property type="term" value="C:cytosol"/>
    <property type="evidence" value="ECO:0007669"/>
    <property type="project" value="TreeGrafter"/>
</dbReference>
<dbReference type="STRING" id="109376.A0A0D3CJL3"/>
<keyword evidence="2" id="KW-0880">Kelch repeat</keyword>
<dbReference type="eggNOG" id="KOG0379">
    <property type="taxonomic scope" value="Eukaryota"/>
</dbReference>
<dbReference type="GO" id="GO:0016829">
    <property type="term" value="F:lyase activity"/>
    <property type="evidence" value="ECO:0007669"/>
    <property type="project" value="UniProtKB-KW"/>
</dbReference>
<dbReference type="PANTHER" id="PTHR47435:SF8">
    <property type="entry name" value="JACALIN-TYPE LECTIN DOMAIN-CONTAINING PROTEIN"/>
    <property type="match status" value="1"/>
</dbReference>
<name>A0A0D3CJL3_BRAOL</name>
<evidence type="ECO:0000256" key="3">
    <source>
        <dbReference type="ARBA" id="ARBA00022737"/>
    </source>
</evidence>
<dbReference type="InterPro" id="IPR006652">
    <property type="entry name" value="Kelch_1"/>
</dbReference>
<keyword evidence="4" id="KW-0408">Iron</keyword>
<dbReference type="GO" id="GO:0005634">
    <property type="term" value="C:nucleus"/>
    <property type="evidence" value="ECO:0007669"/>
    <property type="project" value="TreeGrafter"/>
</dbReference>
<evidence type="ECO:0000256" key="1">
    <source>
        <dbReference type="ARBA" id="ARBA00001954"/>
    </source>
</evidence>
<dbReference type="GO" id="GO:0080028">
    <property type="term" value="P:nitrile biosynthetic process"/>
    <property type="evidence" value="ECO:0007669"/>
    <property type="project" value="TreeGrafter"/>
</dbReference>
<dbReference type="GO" id="GO:0030234">
    <property type="term" value="F:enzyme regulator activity"/>
    <property type="evidence" value="ECO:0007669"/>
    <property type="project" value="TreeGrafter"/>
</dbReference>
<sequence>MSLEAETIPENTTVSILLIRLRISGNPVEEGPTPRSFHSMAADENHVYVFGGVGGKERLKTLDAYNIADQKWVQCATPGESVSIRGGASLEVVQGKVWVVYGFNGCEIDDVHYYDPVKNKWTQVQTFGEKPSARSVFASAVVGKHIVIFGGEIAMDPQAHVGSGQLMDGTFALDTVTLKWERLDKFGGEEEETKNGTRNPFGSHKKKKKEEKQETPAIRGWAASTCATINGKKGLLMHGGKAQTNDRFDDLFYYEFNSA</sequence>
<dbReference type="OMA" id="VERDGHC"/>
<evidence type="ECO:0000256" key="2">
    <source>
        <dbReference type="ARBA" id="ARBA00022441"/>
    </source>
</evidence>
<comment type="cofactor">
    <cofactor evidence="1">
        <name>Fe(2+)</name>
        <dbReference type="ChEBI" id="CHEBI:29033"/>
    </cofactor>
</comment>
<dbReference type="Gene3D" id="2.120.10.80">
    <property type="entry name" value="Kelch-type beta propeller"/>
    <property type="match status" value="1"/>
</dbReference>
<proteinExistence type="predicted"/>
<evidence type="ECO:0000256" key="6">
    <source>
        <dbReference type="SAM" id="MobiDB-lite"/>
    </source>
</evidence>
<keyword evidence="3" id="KW-0677">Repeat</keyword>
<dbReference type="Gramene" id="Bo5g126040.1">
    <property type="protein sequence ID" value="Bo5g126040.1"/>
    <property type="gene ID" value="Bo5g126040"/>
</dbReference>
<dbReference type="EnsemblPlants" id="Bo5g126040.1">
    <property type="protein sequence ID" value="Bo5g126040.1"/>
    <property type="gene ID" value="Bo5g126040"/>
</dbReference>
<dbReference type="GO" id="GO:0019760">
    <property type="term" value="P:glucosinolate metabolic process"/>
    <property type="evidence" value="ECO:0007669"/>
    <property type="project" value="UniProtKB-ARBA"/>
</dbReference>
<evidence type="ECO:0000256" key="5">
    <source>
        <dbReference type="ARBA" id="ARBA00023239"/>
    </source>
</evidence>
<reference evidence="7 8" key="1">
    <citation type="journal article" date="2014" name="Genome Biol.">
        <title>Transcriptome and methylome profiling reveals relics of genome dominance in the mesopolyploid Brassica oleracea.</title>
        <authorList>
            <person name="Parkin I.A."/>
            <person name="Koh C."/>
            <person name="Tang H."/>
            <person name="Robinson S.J."/>
            <person name="Kagale S."/>
            <person name="Clarke W.E."/>
            <person name="Town C.D."/>
            <person name="Nixon J."/>
            <person name="Krishnakumar V."/>
            <person name="Bidwell S.L."/>
            <person name="Denoeud F."/>
            <person name="Belcram H."/>
            <person name="Links M.G."/>
            <person name="Just J."/>
            <person name="Clarke C."/>
            <person name="Bender T."/>
            <person name="Huebert T."/>
            <person name="Mason A.S."/>
            <person name="Pires J.C."/>
            <person name="Barker G."/>
            <person name="Moore J."/>
            <person name="Walley P.G."/>
            <person name="Manoli S."/>
            <person name="Batley J."/>
            <person name="Edwards D."/>
            <person name="Nelson M.N."/>
            <person name="Wang X."/>
            <person name="Paterson A.H."/>
            <person name="King G."/>
            <person name="Bancroft I."/>
            <person name="Chalhoub B."/>
            <person name="Sharpe A.G."/>
        </authorList>
    </citation>
    <scope>NUCLEOTIDE SEQUENCE</scope>
    <source>
        <strain evidence="7 8">cv. TO1000</strain>
    </source>
</reference>
<evidence type="ECO:0000313" key="7">
    <source>
        <dbReference type="EnsemblPlants" id="Bo5g126040.1"/>
    </source>
</evidence>
<dbReference type="AlphaFoldDB" id="A0A0D3CJL3"/>